<dbReference type="CDD" id="cd09272">
    <property type="entry name" value="RNase_HI_RT_Ty1"/>
    <property type="match status" value="1"/>
</dbReference>
<dbReference type="PANTHER" id="PTHR11439">
    <property type="entry name" value="GAG-POL-RELATED RETROTRANSPOSON"/>
    <property type="match status" value="1"/>
</dbReference>
<dbReference type="Pfam" id="PF07727">
    <property type="entry name" value="RVT_2"/>
    <property type="match status" value="1"/>
</dbReference>
<gene>
    <name evidence="2" type="ORF">KK1_037833</name>
</gene>
<dbReference type="Proteomes" id="UP000075243">
    <property type="component" value="Unassembled WGS sequence"/>
</dbReference>
<dbReference type="Gramene" id="C.cajan_37997.t">
    <property type="protein sequence ID" value="C.cajan_37997.t"/>
    <property type="gene ID" value="C.cajan_37997"/>
</dbReference>
<dbReference type="InterPro" id="IPR043502">
    <property type="entry name" value="DNA/RNA_pol_sf"/>
</dbReference>
<sequence>MDQEIASIERNCTWELMDLPRGGKKIGVKWIYKTKFNEGGVVEKYKARLVAKGYAQEHGIDYSEVFAPVARWDTIRAIIATAVKNGWNIYQLDVKSAFLHGDLEETVYVDQPKGYVKKGQELKVYRLKKALYGLKQAPRAWYSKIDNYFNSEGFTKCAHEHTLYTKVIDSSNMIIVSLYVDDLIYTGVLQREGSIFINQQKYILEVLDRFGMADCKPVCSPTVSGSKLSRNDEGEAIDSTMFKQLIGSLMYLNATRPDIMFSVSMVSRFMENPKETHYVAAKRILRYLRGTTDLGIHYKRQGKTDLTSYCDSDYAGDQDDRKSTSGYVFLLSSGAISWSSRKQPIVTLSTTEAEFVAAAYCVCQGIWIKRILEELGVKLEESLSILCDNSSAIKLSKNPVMHGRSKHIDVRFHFLRNLCKEGIIELKYCTTEEQLADVLTKALKKESFMRIRSNLGMCSLKEIISTAK</sequence>
<accession>A0A151RDW4</accession>
<evidence type="ECO:0000313" key="2">
    <source>
        <dbReference type="EMBL" id="KYP40818.1"/>
    </source>
</evidence>
<evidence type="ECO:0000259" key="1">
    <source>
        <dbReference type="Pfam" id="PF07727"/>
    </source>
</evidence>
<reference evidence="2" key="1">
    <citation type="journal article" date="2012" name="Nat. Biotechnol.">
        <title>Draft genome sequence of pigeonpea (Cajanus cajan), an orphan legume crop of resource-poor farmers.</title>
        <authorList>
            <person name="Varshney R.K."/>
            <person name="Chen W."/>
            <person name="Li Y."/>
            <person name="Bharti A.K."/>
            <person name="Saxena R.K."/>
            <person name="Schlueter J.A."/>
            <person name="Donoghue M.T."/>
            <person name="Azam S."/>
            <person name="Fan G."/>
            <person name="Whaley A.M."/>
            <person name="Farmer A.D."/>
            <person name="Sheridan J."/>
            <person name="Iwata A."/>
            <person name="Tuteja R."/>
            <person name="Penmetsa R.V."/>
            <person name="Wu W."/>
            <person name="Upadhyaya H.D."/>
            <person name="Yang S.P."/>
            <person name="Shah T."/>
            <person name="Saxena K.B."/>
            <person name="Michael T."/>
            <person name="McCombie W.R."/>
            <person name="Yang B."/>
            <person name="Zhang G."/>
            <person name="Yang H."/>
            <person name="Wang J."/>
            <person name="Spillane C."/>
            <person name="Cook D.R."/>
            <person name="May G.D."/>
            <person name="Xu X."/>
            <person name="Jackson S.A."/>
        </authorList>
    </citation>
    <scope>NUCLEOTIDE SEQUENCE [LARGE SCALE GENOMIC DNA]</scope>
</reference>
<feature type="domain" description="Reverse transcriptase Ty1/copia-type" evidence="1">
    <location>
        <begin position="12"/>
        <end position="187"/>
    </location>
</feature>
<dbReference type="AlphaFoldDB" id="A0A151RDW4"/>
<dbReference type="InterPro" id="IPR013103">
    <property type="entry name" value="RVT_2"/>
</dbReference>
<dbReference type="PANTHER" id="PTHR11439:SF517">
    <property type="entry name" value="CYSTEINE-RICH RLK (RECEPTOR-LIKE PROTEIN KINASE) 8"/>
    <property type="match status" value="1"/>
</dbReference>
<name>A0A151RDW4_CAJCA</name>
<proteinExistence type="predicted"/>
<protein>
    <submittedName>
        <fullName evidence="2">Retrovirus-related Pol polyprotein from transposon TNT 1-94</fullName>
    </submittedName>
</protein>
<dbReference type="SUPFAM" id="SSF56672">
    <property type="entry name" value="DNA/RNA polymerases"/>
    <property type="match status" value="1"/>
</dbReference>
<organism evidence="2 3">
    <name type="scientific">Cajanus cajan</name>
    <name type="common">Pigeon pea</name>
    <name type="synonym">Cajanus indicus</name>
    <dbReference type="NCBI Taxonomy" id="3821"/>
    <lineage>
        <taxon>Eukaryota</taxon>
        <taxon>Viridiplantae</taxon>
        <taxon>Streptophyta</taxon>
        <taxon>Embryophyta</taxon>
        <taxon>Tracheophyta</taxon>
        <taxon>Spermatophyta</taxon>
        <taxon>Magnoliopsida</taxon>
        <taxon>eudicotyledons</taxon>
        <taxon>Gunneridae</taxon>
        <taxon>Pentapetalae</taxon>
        <taxon>rosids</taxon>
        <taxon>fabids</taxon>
        <taxon>Fabales</taxon>
        <taxon>Fabaceae</taxon>
        <taxon>Papilionoideae</taxon>
        <taxon>50 kb inversion clade</taxon>
        <taxon>NPAAA clade</taxon>
        <taxon>indigoferoid/millettioid clade</taxon>
        <taxon>Phaseoleae</taxon>
        <taxon>Cajanus</taxon>
    </lineage>
</organism>
<dbReference type="EMBL" id="KQ483812">
    <property type="protein sequence ID" value="KYP40818.1"/>
    <property type="molecule type" value="Genomic_DNA"/>
</dbReference>
<evidence type="ECO:0000313" key="3">
    <source>
        <dbReference type="Proteomes" id="UP000075243"/>
    </source>
</evidence>
<keyword evidence="3" id="KW-1185">Reference proteome</keyword>